<dbReference type="RefSeq" id="XP_007832509.1">
    <property type="nucleotide sequence ID" value="XM_007834318.1"/>
</dbReference>
<evidence type="ECO:0000256" key="4">
    <source>
        <dbReference type="ARBA" id="ARBA00022741"/>
    </source>
</evidence>
<protein>
    <recommendedName>
        <fullName evidence="14">P-loop containing nucleoside triphosphate hydrolase protein</fullName>
    </recommendedName>
</protein>
<dbReference type="PANTHER" id="PTHR24223">
    <property type="entry name" value="ATP-BINDING CASSETTE SUB-FAMILY C"/>
    <property type="match status" value="1"/>
</dbReference>
<keyword evidence="4" id="KW-0547">Nucleotide-binding</keyword>
<evidence type="ECO:0000256" key="7">
    <source>
        <dbReference type="ARBA" id="ARBA00023136"/>
    </source>
</evidence>
<keyword evidence="6 9" id="KW-1133">Transmembrane helix</keyword>
<dbReference type="InterPro" id="IPR044746">
    <property type="entry name" value="ABCC_6TM_D1"/>
</dbReference>
<dbReference type="Proteomes" id="UP000030651">
    <property type="component" value="Unassembled WGS sequence"/>
</dbReference>
<feature type="region of interest" description="Disordered" evidence="8">
    <location>
        <begin position="841"/>
        <end position="878"/>
    </location>
</feature>
<dbReference type="GO" id="GO:0005524">
    <property type="term" value="F:ATP binding"/>
    <property type="evidence" value="ECO:0007669"/>
    <property type="project" value="UniProtKB-KW"/>
</dbReference>
<proteinExistence type="predicted"/>
<dbReference type="InterPro" id="IPR011527">
    <property type="entry name" value="ABC1_TM_dom"/>
</dbReference>
<dbReference type="CDD" id="cd18580">
    <property type="entry name" value="ABC_6TM_ABCC_D2"/>
    <property type="match status" value="1"/>
</dbReference>
<comment type="subcellular location">
    <subcellularLocation>
        <location evidence="1">Membrane</location>
        <topology evidence="1">Multi-pass membrane protein</topology>
    </subcellularLocation>
</comment>
<evidence type="ECO:0000313" key="13">
    <source>
        <dbReference type="Proteomes" id="UP000030651"/>
    </source>
</evidence>
<feature type="domain" description="ABC transporter" evidence="10">
    <location>
        <begin position="611"/>
        <end position="842"/>
    </location>
</feature>
<keyword evidence="7 9" id="KW-0472">Membrane</keyword>
<dbReference type="OrthoDB" id="6500128at2759"/>
<feature type="domain" description="ABC transmembrane type-1" evidence="11">
    <location>
        <begin position="292"/>
        <end position="561"/>
    </location>
</feature>
<evidence type="ECO:0000259" key="11">
    <source>
        <dbReference type="PROSITE" id="PS50929"/>
    </source>
</evidence>
<gene>
    <name evidence="12" type="ORF">PFICI_05737</name>
</gene>
<organism evidence="12 13">
    <name type="scientific">Pestalotiopsis fici (strain W106-1 / CGMCC3.15140)</name>
    <dbReference type="NCBI Taxonomy" id="1229662"/>
    <lineage>
        <taxon>Eukaryota</taxon>
        <taxon>Fungi</taxon>
        <taxon>Dikarya</taxon>
        <taxon>Ascomycota</taxon>
        <taxon>Pezizomycotina</taxon>
        <taxon>Sordariomycetes</taxon>
        <taxon>Xylariomycetidae</taxon>
        <taxon>Amphisphaeriales</taxon>
        <taxon>Sporocadaceae</taxon>
        <taxon>Pestalotiopsis</taxon>
    </lineage>
</organism>
<evidence type="ECO:0000256" key="1">
    <source>
        <dbReference type="ARBA" id="ARBA00004141"/>
    </source>
</evidence>
<evidence type="ECO:0000256" key="2">
    <source>
        <dbReference type="ARBA" id="ARBA00022448"/>
    </source>
</evidence>
<dbReference type="SUPFAM" id="SSF90123">
    <property type="entry name" value="ABC transporter transmembrane region"/>
    <property type="match status" value="2"/>
</dbReference>
<evidence type="ECO:0000256" key="5">
    <source>
        <dbReference type="ARBA" id="ARBA00022840"/>
    </source>
</evidence>
<keyword evidence="2" id="KW-0813">Transport</keyword>
<dbReference type="SUPFAM" id="SSF52540">
    <property type="entry name" value="P-loop containing nucleoside triphosphate hydrolases"/>
    <property type="match status" value="2"/>
</dbReference>
<dbReference type="GO" id="GO:0016020">
    <property type="term" value="C:membrane"/>
    <property type="evidence" value="ECO:0007669"/>
    <property type="project" value="UniProtKB-SubCell"/>
</dbReference>
<dbReference type="KEGG" id="pfy:PFICI_05737"/>
<dbReference type="GeneID" id="19270750"/>
<reference evidence="13" key="1">
    <citation type="journal article" date="2015" name="BMC Genomics">
        <title>Genomic and transcriptomic analysis of the endophytic fungus Pestalotiopsis fici reveals its lifestyle and high potential for synthesis of natural products.</title>
        <authorList>
            <person name="Wang X."/>
            <person name="Zhang X."/>
            <person name="Liu L."/>
            <person name="Xiang M."/>
            <person name="Wang W."/>
            <person name="Sun X."/>
            <person name="Che Y."/>
            <person name="Guo L."/>
            <person name="Liu G."/>
            <person name="Guo L."/>
            <person name="Wang C."/>
            <person name="Yin W.B."/>
            <person name="Stadler M."/>
            <person name="Zhang X."/>
            <person name="Liu X."/>
        </authorList>
    </citation>
    <scope>NUCLEOTIDE SEQUENCE [LARGE SCALE GENOMIC DNA]</scope>
    <source>
        <strain evidence="13">W106-1 / CGMCC3.15140</strain>
    </source>
</reference>
<dbReference type="InterPro" id="IPR036640">
    <property type="entry name" value="ABC1_TM_sf"/>
</dbReference>
<dbReference type="PANTHER" id="PTHR24223:SF345">
    <property type="entry name" value="ABC MULTIDRUG TRANSPORTER (EUROFUNG)"/>
    <property type="match status" value="1"/>
</dbReference>
<dbReference type="SMART" id="SM00382">
    <property type="entry name" value="AAA"/>
    <property type="match status" value="2"/>
</dbReference>
<feature type="transmembrane region" description="Helical" evidence="9">
    <location>
        <begin position="1041"/>
        <end position="1058"/>
    </location>
</feature>
<evidence type="ECO:0000256" key="8">
    <source>
        <dbReference type="SAM" id="MobiDB-lite"/>
    </source>
</evidence>
<dbReference type="PROSITE" id="PS00211">
    <property type="entry name" value="ABC_TRANSPORTER_1"/>
    <property type="match status" value="2"/>
</dbReference>
<feature type="region of interest" description="Disordered" evidence="8">
    <location>
        <begin position="1352"/>
        <end position="1375"/>
    </location>
</feature>
<dbReference type="PROSITE" id="PS50929">
    <property type="entry name" value="ABC_TM1F"/>
    <property type="match status" value="2"/>
</dbReference>
<dbReference type="InterPro" id="IPR003439">
    <property type="entry name" value="ABC_transporter-like_ATP-bd"/>
</dbReference>
<dbReference type="HOGENOM" id="CLU_000604_27_5_1"/>
<name>W3XF86_PESFW</name>
<dbReference type="CDD" id="cd18579">
    <property type="entry name" value="ABC_6TM_ABCC_D1"/>
    <property type="match status" value="1"/>
</dbReference>
<feature type="transmembrane region" description="Helical" evidence="9">
    <location>
        <begin position="495"/>
        <end position="520"/>
    </location>
</feature>
<dbReference type="GO" id="GO:0016887">
    <property type="term" value="F:ATP hydrolysis activity"/>
    <property type="evidence" value="ECO:0007669"/>
    <property type="project" value="InterPro"/>
</dbReference>
<feature type="domain" description="ABC transmembrane type-1" evidence="11">
    <location>
        <begin position="904"/>
        <end position="1180"/>
    </location>
</feature>
<feature type="transmembrane region" description="Helical" evidence="9">
    <location>
        <begin position="903"/>
        <end position="924"/>
    </location>
</feature>
<sequence>MWPSITDLSAGWQEQLCLPDHDSAPLRGHLSDDQQVEAILQGLLQFGPAAWLLIGASFRIAQLRGAPLVVLPNRQGYPKALVVSILCALQLSYLLLSDVERSQSHLLAARLSSVASAVLCVLSFLEHGRSVQPSTLLTSYLLVATLSDAINAGLLFVARNLCSSEDLTLAIFATRFALLILEGRTKTSILREPYDELSPEETSGFFGVAFYWWVNKILRNGYSRVLSLDDMPAFGKSLDVGRTRDAMQREWDTIKKQKGRFSLVLAQLKCSWWSNIDIFVPRFIYIVLRCCQPLLISRVITSVSSSLTSFDNRNEALRLILLAFVIYTGMAICNGMYERRIAQLNCQIRMGLVGVIYNRCLTIETGVLDDSAAVTLMSSDTEDAANAGELFHQLWSEVLELCIGMYMLARELGWVCISPLLVVLCTSKAVNFITENLVDRQIAFSQATQMRISTTKAILDAMKNIKIMGLGKKMEGKIQATRVHEMKQLVAFHHLLVAFFVSAVALSLFSPAITLIIYAIQSQLRGVKSIDVEMVFTSLAIIDIVTTPANTLLSILGEAASVIAAFDRIQSYLLSPDREDRREFLDTQCPDHDSESNEGSAASVSLDQVAIRLDNVTVRPASTAAPVLRNISTVIKKGSLVVISGAVGTGKSSLAKTLLGDLTPDAGVIQTAYLSIAYCSQAAWLTNGTIREAICGPIGDDTVPVEEWYKRVVHACGLEEDFSQLPDGDQTVIGSRGITLSGGQKQRVALARSVYARRSLVILDDVLSALDAKTARHIVENLIGPNGLFKELGTTVVLITHATQHLSLADHFIILGDRGQIAKQGSRENLRVEAGYSGKTTLGRDEKVDGTKHENQVGNREKGRDESQAPPKQRQSSMQDIVLKTGDTTLYGYYFGAIGLSRLLLLSGALTLYATFSGVIPYWLRWMAENRGDNMWLFTSVYFALALGAFLSLVTAVSSVFFVIAPHSGNTLHARLLRTVMHAKQSYFSETDTGTTLTRFGADMALLNRQLPFALFQVLQSIFSVLSQCILVGLIQPFITATLPFTIFAVYLIQKVYLATSRQMRFLDLEARALVNASFLETLEGVATIRAFGWQESFIRDNAMKLDLSLRPDYLLLCIQRWLGLVLDLIVPGLAVSVIGLAFALKGSTTGGQIGIALNVVLRANHSLLRLVEAWTKLETSLGSISRLRAFEQDVQPEDEPGTTKSLPPSWPARGAIELTKVSASYRPAVLALNDISIDIAPGTKVGVVGRTGGGKSSLLLSLLRLIELEGQGTICIDGSNICDFSRDDVRARLIVVPQDPMFIATDTVRENLDIAGANISDDDIVHALERVGLWDPLQARKLDNDKKLLSTERHDSNDSEEEFSESGDDSTVETLDRTMRSLPLSHGQQQMFSLARALLMRPYRGRVVLLDEATSNVDGKTDQLMQTLVREEFKEHTVITVAHRLDTIMDKDVVLVMDAGKLVEAGRPSELVERVDGLFRELIRGKNR</sequence>
<dbReference type="EMBL" id="KI912111">
    <property type="protein sequence ID" value="ETS83861.1"/>
    <property type="molecule type" value="Genomic_DNA"/>
</dbReference>
<evidence type="ECO:0000313" key="12">
    <source>
        <dbReference type="EMBL" id="ETS83861.1"/>
    </source>
</evidence>
<dbReference type="Gene3D" id="3.40.50.300">
    <property type="entry name" value="P-loop containing nucleotide triphosphate hydrolases"/>
    <property type="match status" value="2"/>
</dbReference>
<dbReference type="InterPro" id="IPR050173">
    <property type="entry name" value="ABC_transporter_C-like"/>
</dbReference>
<dbReference type="InterPro" id="IPR044726">
    <property type="entry name" value="ABCC_6TM_D2"/>
</dbReference>
<evidence type="ECO:0008006" key="14">
    <source>
        <dbReference type="Google" id="ProtNLM"/>
    </source>
</evidence>
<dbReference type="eggNOG" id="KOG0054">
    <property type="taxonomic scope" value="Eukaryota"/>
</dbReference>
<dbReference type="GO" id="GO:0140359">
    <property type="term" value="F:ABC-type transporter activity"/>
    <property type="evidence" value="ECO:0007669"/>
    <property type="project" value="InterPro"/>
</dbReference>
<keyword evidence="5" id="KW-0067">ATP-binding</keyword>
<accession>W3XF86</accession>
<dbReference type="InterPro" id="IPR017871">
    <property type="entry name" value="ABC_transporter-like_CS"/>
</dbReference>
<feature type="transmembrane region" description="Helical" evidence="9">
    <location>
        <begin position="1122"/>
        <end position="1145"/>
    </location>
</feature>
<dbReference type="PROSITE" id="PS50893">
    <property type="entry name" value="ABC_TRANSPORTER_2"/>
    <property type="match status" value="2"/>
</dbReference>
<dbReference type="InterPro" id="IPR027417">
    <property type="entry name" value="P-loop_NTPase"/>
</dbReference>
<feature type="domain" description="ABC transporter" evidence="10">
    <location>
        <begin position="1217"/>
        <end position="1485"/>
    </location>
</feature>
<evidence type="ECO:0000256" key="9">
    <source>
        <dbReference type="SAM" id="Phobius"/>
    </source>
</evidence>
<dbReference type="InParanoid" id="W3XF86"/>
<dbReference type="CDD" id="cd03250">
    <property type="entry name" value="ABCC_MRP_domain1"/>
    <property type="match status" value="1"/>
</dbReference>
<evidence type="ECO:0000256" key="6">
    <source>
        <dbReference type="ARBA" id="ARBA00022989"/>
    </source>
</evidence>
<dbReference type="Pfam" id="PF00005">
    <property type="entry name" value="ABC_tran"/>
    <property type="match status" value="2"/>
</dbReference>
<dbReference type="Gene3D" id="1.20.1560.10">
    <property type="entry name" value="ABC transporter type 1, transmembrane domain"/>
    <property type="match status" value="2"/>
</dbReference>
<keyword evidence="3 9" id="KW-0812">Transmembrane</keyword>
<dbReference type="Pfam" id="PF00664">
    <property type="entry name" value="ABC_membrane"/>
    <property type="match status" value="2"/>
</dbReference>
<feature type="compositionally biased region" description="Basic and acidic residues" evidence="8">
    <location>
        <begin position="842"/>
        <end position="867"/>
    </location>
</feature>
<evidence type="ECO:0000256" key="3">
    <source>
        <dbReference type="ARBA" id="ARBA00022692"/>
    </source>
</evidence>
<evidence type="ECO:0000259" key="10">
    <source>
        <dbReference type="PROSITE" id="PS50893"/>
    </source>
</evidence>
<feature type="transmembrane region" description="Helical" evidence="9">
    <location>
        <begin position="316"/>
        <end position="337"/>
    </location>
</feature>
<keyword evidence="13" id="KW-1185">Reference proteome</keyword>
<feature type="compositionally biased region" description="Acidic residues" evidence="8">
    <location>
        <begin position="1359"/>
        <end position="1372"/>
    </location>
</feature>
<dbReference type="InterPro" id="IPR003593">
    <property type="entry name" value="AAA+_ATPase"/>
</dbReference>
<feature type="transmembrane region" description="Helical" evidence="9">
    <location>
        <begin position="936"/>
        <end position="965"/>
    </location>
</feature>